<dbReference type="PANTHER" id="PTHR34415">
    <property type="entry name" value="INTEGRASE CATALYTIC DOMAIN-CONTAINING PROTEIN"/>
    <property type="match status" value="1"/>
</dbReference>
<evidence type="ECO:0000313" key="3">
    <source>
        <dbReference type="Proteomes" id="UP000324832"/>
    </source>
</evidence>
<reference evidence="2 3" key="1">
    <citation type="submission" date="2017-07" db="EMBL/GenBank/DDBJ databases">
        <authorList>
            <person name="Talla V."/>
            <person name="Backstrom N."/>
        </authorList>
    </citation>
    <scope>NUCLEOTIDE SEQUENCE [LARGE SCALE GENOMIC DNA]</scope>
</reference>
<evidence type="ECO:0000259" key="1">
    <source>
        <dbReference type="Pfam" id="PF25273"/>
    </source>
</evidence>
<organism evidence="2 3">
    <name type="scientific">Leptidea sinapis</name>
    <dbReference type="NCBI Taxonomy" id="189913"/>
    <lineage>
        <taxon>Eukaryota</taxon>
        <taxon>Metazoa</taxon>
        <taxon>Ecdysozoa</taxon>
        <taxon>Arthropoda</taxon>
        <taxon>Hexapoda</taxon>
        <taxon>Insecta</taxon>
        <taxon>Pterygota</taxon>
        <taxon>Neoptera</taxon>
        <taxon>Endopterygota</taxon>
        <taxon>Lepidoptera</taxon>
        <taxon>Glossata</taxon>
        <taxon>Ditrysia</taxon>
        <taxon>Papilionoidea</taxon>
        <taxon>Pieridae</taxon>
        <taxon>Dismorphiinae</taxon>
        <taxon>Leptidea</taxon>
    </lineage>
</organism>
<dbReference type="AlphaFoldDB" id="A0A5E4PRG9"/>
<gene>
    <name evidence="2" type="ORF">LSINAPIS_LOCUS1222</name>
</gene>
<dbReference type="Pfam" id="PF25273">
    <property type="entry name" value="DUF7869"/>
    <property type="match status" value="1"/>
</dbReference>
<dbReference type="Proteomes" id="UP000324832">
    <property type="component" value="Unassembled WGS sequence"/>
</dbReference>
<sequence length="463" mass="52903">MSGCIRRVAFQISVVVRRLERAAAVREECFLLKALVLANSEARIDEGSALRLLVENSWKTLIMDCSPVAVDNRIARKRIAHPENWKRNVAKVESLSSKKRVPVCQTFFLKVLQITKYRVQTVMKEYFENGVLLTEKRGGDRVSQKNARKKLAVIGFIENLHCDEPHYCRGNTKRYYLSSELSINKLWRLYNTQAETIWAENSFPKASNQIASAIYHRLQNTDLIGIKTVRLIADGCAGQNKNTTVVGMCAKWLSEAPSHIKSVELIFPVVGHSFIPPDRRFARIEKEIRKREIIANPEEYHEIIKECATLITLGNHCKVFDWKDAAADVFKPVGKWHFKFKSCKRYVLKCSKKEGNILIKGYVHYKHDDSTFKNVNLPGVLTSSLNPREIFATNSVSVAKATDVRKLLTNHYGNNWESIERLSFYVNLVSHNQSSEESDTQGGTHNMSDMICEPQESFTDLYV</sequence>
<dbReference type="PANTHER" id="PTHR34415:SF1">
    <property type="entry name" value="INTEGRASE CATALYTIC DOMAIN-CONTAINING PROTEIN"/>
    <property type="match status" value="1"/>
</dbReference>
<evidence type="ECO:0000313" key="2">
    <source>
        <dbReference type="EMBL" id="VVC87681.1"/>
    </source>
</evidence>
<proteinExistence type="predicted"/>
<keyword evidence="3" id="KW-1185">Reference proteome</keyword>
<accession>A0A5E4PRG9</accession>
<dbReference type="InterPro" id="IPR057191">
    <property type="entry name" value="DUF7869"/>
</dbReference>
<protein>
    <recommendedName>
        <fullName evidence="1">DUF7869 domain-containing protein</fullName>
    </recommendedName>
</protein>
<feature type="domain" description="DUF7869" evidence="1">
    <location>
        <begin position="200"/>
        <end position="341"/>
    </location>
</feature>
<dbReference type="EMBL" id="FZQP02000160">
    <property type="protein sequence ID" value="VVC87681.1"/>
    <property type="molecule type" value="Genomic_DNA"/>
</dbReference>
<name>A0A5E4PRG9_9NEOP</name>